<sequence>MAGSFVLKLTCLVLVCMMLGAPIAQAALSCGTVQSNLVGCISYLRTGKGLTSACCGGVKALNNAAQTTPDRQAACECIKKASASISGINPSFAAGLPGKCGVNIPYKISTSTNCKTVK</sequence>
<dbReference type="FunFam" id="1.10.110.10:FF:000002">
    <property type="entry name" value="Non-specific lipid-transfer protein"/>
    <property type="match status" value="1"/>
</dbReference>
<organism evidence="7 8">
    <name type="scientific">Morella rubra</name>
    <name type="common">Chinese bayberry</name>
    <dbReference type="NCBI Taxonomy" id="262757"/>
    <lineage>
        <taxon>Eukaryota</taxon>
        <taxon>Viridiplantae</taxon>
        <taxon>Streptophyta</taxon>
        <taxon>Embryophyta</taxon>
        <taxon>Tracheophyta</taxon>
        <taxon>Spermatophyta</taxon>
        <taxon>Magnoliopsida</taxon>
        <taxon>eudicotyledons</taxon>
        <taxon>Gunneridae</taxon>
        <taxon>Pentapetalae</taxon>
        <taxon>rosids</taxon>
        <taxon>fabids</taxon>
        <taxon>Fagales</taxon>
        <taxon>Myricaceae</taxon>
        <taxon>Morella</taxon>
    </lineage>
</organism>
<dbReference type="GO" id="GO:0008289">
    <property type="term" value="F:lipid binding"/>
    <property type="evidence" value="ECO:0007669"/>
    <property type="project" value="UniProtKB-KW"/>
</dbReference>
<dbReference type="SMART" id="SM00499">
    <property type="entry name" value="AAI"/>
    <property type="match status" value="1"/>
</dbReference>
<evidence type="ECO:0000313" key="8">
    <source>
        <dbReference type="Proteomes" id="UP000516437"/>
    </source>
</evidence>
<protein>
    <recommendedName>
        <fullName evidence="4">Non-specific lipid-transfer protein</fullName>
    </recommendedName>
</protein>
<keyword evidence="4" id="KW-0446">Lipid-binding</keyword>
<evidence type="ECO:0000256" key="4">
    <source>
        <dbReference type="RuleBase" id="RU000628"/>
    </source>
</evidence>
<dbReference type="Proteomes" id="UP000516437">
    <property type="component" value="Chromosome 2"/>
</dbReference>
<keyword evidence="2 4" id="KW-0813">Transport</keyword>
<evidence type="ECO:0000256" key="5">
    <source>
        <dbReference type="SAM" id="SignalP"/>
    </source>
</evidence>
<proteinExistence type="inferred from homology"/>
<dbReference type="SUPFAM" id="SSF47699">
    <property type="entry name" value="Bifunctional inhibitor/lipid-transfer protein/seed storage 2S albumin"/>
    <property type="match status" value="1"/>
</dbReference>
<evidence type="ECO:0000256" key="1">
    <source>
        <dbReference type="ARBA" id="ARBA00009748"/>
    </source>
</evidence>
<dbReference type="InterPro" id="IPR000528">
    <property type="entry name" value="Plant_nsLTP"/>
</dbReference>
<dbReference type="Pfam" id="PF00234">
    <property type="entry name" value="Tryp_alpha_amyl"/>
    <property type="match status" value="1"/>
</dbReference>
<keyword evidence="3" id="KW-1015">Disulfide bond</keyword>
<evidence type="ECO:0000256" key="2">
    <source>
        <dbReference type="ARBA" id="ARBA00022448"/>
    </source>
</evidence>
<dbReference type="CDD" id="cd01960">
    <property type="entry name" value="nsLTP1"/>
    <property type="match status" value="1"/>
</dbReference>
<comment type="caution">
    <text evidence="7">The sequence shown here is derived from an EMBL/GenBank/DDBJ whole genome shotgun (WGS) entry which is preliminary data.</text>
</comment>
<feature type="domain" description="Bifunctional inhibitor/plant lipid transfer protein/seed storage helical" evidence="6">
    <location>
        <begin position="30"/>
        <end position="114"/>
    </location>
</feature>
<dbReference type="Gene3D" id="1.10.110.10">
    <property type="entry name" value="Plant lipid-transfer and hydrophobic proteins"/>
    <property type="match status" value="1"/>
</dbReference>
<feature type="signal peptide" evidence="5">
    <location>
        <begin position="1"/>
        <end position="26"/>
    </location>
</feature>
<dbReference type="GO" id="GO:0006869">
    <property type="term" value="P:lipid transport"/>
    <property type="evidence" value="ECO:0007669"/>
    <property type="project" value="InterPro"/>
</dbReference>
<dbReference type="InterPro" id="IPR016140">
    <property type="entry name" value="Bifunc_inhib/LTP/seed_store"/>
</dbReference>
<keyword evidence="8" id="KW-1185">Reference proteome</keyword>
<comment type="similarity">
    <text evidence="1 4">Belongs to the plant LTP family.</text>
</comment>
<keyword evidence="5" id="KW-0732">Signal</keyword>
<comment type="function">
    <text evidence="4">Plant non-specific lipid-transfer proteins transfer phospholipids as well as galactolipids across membranes. May play a role in wax or cutin deposition in the cell walls of expanding epidermal cells and certain secretory tissues.</text>
</comment>
<evidence type="ECO:0000313" key="7">
    <source>
        <dbReference type="EMBL" id="KAB1224630.1"/>
    </source>
</evidence>
<dbReference type="PRINTS" id="PR00382">
    <property type="entry name" value="LIPIDTRNSFER"/>
</dbReference>
<evidence type="ECO:0000256" key="3">
    <source>
        <dbReference type="ARBA" id="ARBA00023157"/>
    </source>
</evidence>
<dbReference type="InterPro" id="IPR036312">
    <property type="entry name" value="Bifun_inhib/LTP/seed_sf"/>
</dbReference>
<accession>A0A6A1WPA2</accession>
<gene>
    <name evidence="7" type="ORF">CJ030_MR2G016988</name>
</gene>
<dbReference type="OrthoDB" id="1890443at2759"/>
<evidence type="ECO:0000259" key="6">
    <source>
        <dbReference type="SMART" id="SM00499"/>
    </source>
</evidence>
<dbReference type="AlphaFoldDB" id="A0A6A1WPA2"/>
<dbReference type="PROSITE" id="PS00597">
    <property type="entry name" value="PLANT_LTP"/>
    <property type="match status" value="1"/>
</dbReference>
<dbReference type="PANTHER" id="PTHR33076">
    <property type="entry name" value="NON-SPECIFIC LIPID-TRANSFER PROTEIN 2-RELATED"/>
    <property type="match status" value="1"/>
</dbReference>
<name>A0A6A1WPA2_9ROSI</name>
<dbReference type="EMBL" id="RXIC02000020">
    <property type="protein sequence ID" value="KAB1224630.1"/>
    <property type="molecule type" value="Genomic_DNA"/>
</dbReference>
<feature type="chain" id="PRO_5025365506" description="Non-specific lipid-transfer protein" evidence="5">
    <location>
        <begin position="27"/>
        <end position="118"/>
    </location>
</feature>
<reference evidence="7 8" key="1">
    <citation type="journal article" date="2019" name="Plant Biotechnol. J.">
        <title>The red bayberry genome and genetic basis of sex determination.</title>
        <authorList>
            <person name="Jia H.M."/>
            <person name="Jia H.J."/>
            <person name="Cai Q.L."/>
            <person name="Wang Y."/>
            <person name="Zhao H.B."/>
            <person name="Yang W.F."/>
            <person name="Wang G.Y."/>
            <person name="Li Y.H."/>
            <person name="Zhan D.L."/>
            <person name="Shen Y.T."/>
            <person name="Niu Q.F."/>
            <person name="Chang L."/>
            <person name="Qiu J."/>
            <person name="Zhao L."/>
            <person name="Xie H.B."/>
            <person name="Fu W.Y."/>
            <person name="Jin J."/>
            <person name="Li X.W."/>
            <person name="Jiao Y."/>
            <person name="Zhou C.C."/>
            <person name="Tu T."/>
            <person name="Chai C.Y."/>
            <person name="Gao J.L."/>
            <person name="Fan L.J."/>
            <person name="van de Weg E."/>
            <person name="Wang J.Y."/>
            <person name="Gao Z.S."/>
        </authorList>
    </citation>
    <scope>NUCLEOTIDE SEQUENCE [LARGE SCALE GENOMIC DNA]</scope>
    <source>
        <tissue evidence="7">Leaves</tissue>
    </source>
</reference>